<protein>
    <submittedName>
        <fullName evidence="1">Uncharacterized protein</fullName>
    </submittedName>
</protein>
<comment type="caution">
    <text evidence="1">The sequence shown here is derived from an EMBL/GenBank/DDBJ whole genome shotgun (WGS) entry which is preliminary data.</text>
</comment>
<name>A0A6N8HCM5_9FLAO</name>
<dbReference type="EMBL" id="WOWP01000037">
    <property type="protein sequence ID" value="MUV04231.1"/>
    <property type="molecule type" value="Genomic_DNA"/>
</dbReference>
<gene>
    <name evidence="1" type="ORF">GN157_10970</name>
</gene>
<sequence length="112" mass="12937">MSVLKTYNITFQNVEYWGKTIFSPHLALNQLIMDSRQIEDINDFTEALQLVVNGTLPQNFFISESAISVEVNPDVTKLYNQPNYSNNTPVLYSLPTNHLIEINKLWKQFLLS</sequence>
<reference evidence="1 2" key="1">
    <citation type="submission" date="2019-12" db="EMBL/GenBank/DDBJ databases">
        <authorList>
            <person name="Sun J.-Q."/>
        </authorList>
    </citation>
    <scope>NUCLEOTIDE SEQUENCE [LARGE SCALE GENOMIC DNA]</scope>
    <source>
        <strain evidence="1 2">JCM 17928</strain>
    </source>
</reference>
<accession>A0A6N8HCM5</accession>
<evidence type="ECO:0000313" key="1">
    <source>
        <dbReference type="EMBL" id="MUV04231.1"/>
    </source>
</evidence>
<dbReference type="Proteomes" id="UP000433945">
    <property type="component" value="Unassembled WGS sequence"/>
</dbReference>
<proteinExistence type="predicted"/>
<dbReference type="RefSeq" id="WP_157483444.1">
    <property type="nucleotide sequence ID" value="NZ_JAZDQD010000020.1"/>
</dbReference>
<evidence type="ECO:0000313" key="2">
    <source>
        <dbReference type="Proteomes" id="UP000433945"/>
    </source>
</evidence>
<keyword evidence="2" id="KW-1185">Reference proteome</keyword>
<organism evidence="1 2">
    <name type="scientific">Flavobacterium rakeshii</name>
    <dbReference type="NCBI Taxonomy" id="1038845"/>
    <lineage>
        <taxon>Bacteria</taxon>
        <taxon>Pseudomonadati</taxon>
        <taxon>Bacteroidota</taxon>
        <taxon>Flavobacteriia</taxon>
        <taxon>Flavobacteriales</taxon>
        <taxon>Flavobacteriaceae</taxon>
        <taxon>Flavobacterium</taxon>
    </lineage>
</organism>
<dbReference type="AlphaFoldDB" id="A0A6N8HCM5"/>